<dbReference type="NCBIfam" id="TIGR02870">
    <property type="entry name" value="spore_II_D"/>
    <property type="match status" value="1"/>
</dbReference>
<sequence length="323" mass="37023">MLRKKLICGLLIIIAIILLPYFITIALSSHNREKDHLDEEYHQIAASNYTIHYKDEEGKEQSMDLEEYIIGVVAAEMPASFELEALKAQAVAARTYAIRNIKEEKNEIDEIYQVYITKEEMEEKWGVNNFLGYYNKIEDAVMQTQGKVIVYENEPIVAVFHSTSAGKTRGSEDIWNVDLPYLTPVDSSDDIKSPTYLNIKEFTPHEFVNLIANSTEDFQLHTENVFEAIQIISRNEAGYILSIQIGNKILEGEEVRNILGLNSSHFTIEAYNDNIRFITKGYGHGVGLSQYGANYMAIEGYTYEEILTHYYENVEIVMLEEIE</sequence>
<dbReference type="Proteomes" id="UP000294545">
    <property type="component" value="Unassembled WGS sequence"/>
</dbReference>
<evidence type="ECO:0000313" key="2">
    <source>
        <dbReference type="EMBL" id="TCK93359.1"/>
    </source>
</evidence>
<dbReference type="PANTHER" id="PTHR30032:SF4">
    <property type="entry name" value="AMIDASE ENHANCER"/>
    <property type="match status" value="1"/>
</dbReference>
<comment type="caution">
    <text evidence="2">The sequence shown here is derived from an EMBL/GenBank/DDBJ whole genome shotgun (WGS) entry which is preliminary data.</text>
</comment>
<accession>A0A4R1MS13</accession>
<dbReference type="OrthoDB" id="9794671at2"/>
<organism evidence="2 3">
    <name type="scientific">Natranaerovirga hydrolytica</name>
    <dbReference type="NCBI Taxonomy" id="680378"/>
    <lineage>
        <taxon>Bacteria</taxon>
        <taxon>Bacillati</taxon>
        <taxon>Bacillota</taxon>
        <taxon>Clostridia</taxon>
        <taxon>Lachnospirales</taxon>
        <taxon>Natranaerovirgaceae</taxon>
        <taxon>Natranaerovirga</taxon>
    </lineage>
</organism>
<evidence type="ECO:0000313" key="3">
    <source>
        <dbReference type="Proteomes" id="UP000294545"/>
    </source>
</evidence>
<reference evidence="2 3" key="1">
    <citation type="submission" date="2019-03" db="EMBL/GenBank/DDBJ databases">
        <title>Genomic Encyclopedia of Type Strains, Phase IV (KMG-IV): sequencing the most valuable type-strain genomes for metagenomic binning, comparative biology and taxonomic classification.</title>
        <authorList>
            <person name="Goeker M."/>
        </authorList>
    </citation>
    <scope>NUCLEOTIDE SEQUENCE [LARGE SCALE GENOMIC DNA]</scope>
    <source>
        <strain evidence="2 3">DSM 24176</strain>
    </source>
</reference>
<gene>
    <name evidence="2" type="ORF">EDC19_1552</name>
</gene>
<name>A0A4R1MS13_9FIRM</name>
<feature type="domain" description="Sporulation stage II protein D amidase enhancer LytB N-terminal" evidence="1">
    <location>
        <begin position="58"/>
        <end position="151"/>
    </location>
</feature>
<protein>
    <submittedName>
        <fullName evidence="2">Stage II sporulation protein D</fullName>
    </submittedName>
</protein>
<dbReference type="RefSeq" id="WP_132282266.1">
    <property type="nucleotide sequence ID" value="NZ_SMGQ01000012.1"/>
</dbReference>
<dbReference type="GO" id="GO:0030288">
    <property type="term" value="C:outer membrane-bounded periplasmic space"/>
    <property type="evidence" value="ECO:0007669"/>
    <property type="project" value="TreeGrafter"/>
</dbReference>
<dbReference type="InterPro" id="IPR013693">
    <property type="entry name" value="SpoIID/LytB_N"/>
</dbReference>
<dbReference type="AlphaFoldDB" id="A0A4R1MS13"/>
<dbReference type="EMBL" id="SMGQ01000012">
    <property type="protein sequence ID" value="TCK93359.1"/>
    <property type="molecule type" value="Genomic_DNA"/>
</dbReference>
<evidence type="ECO:0000259" key="1">
    <source>
        <dbReference type="Pfam" id="PF08486"/>
    </source>
</evidence>
<dbReference type="NCBIfam" id="TIGR02669">
    <property type="entry name" value="SpoIID_LytB"/>
    <property type="match status" value="1"/>
</dbReference>
<dbReference type="InterPro" id="IPR014225">
    <property type="entry name" value="Spore_II_D_firmicutes"/>
</dbReference>
<proteinExistence type="predicted"/>
<dbReference type="Pfam" id="PF08486">
    <property type="entry name" value="SpoIID"/>
    <property type="match status" value="1"/>
</dbReference>
<dbReference type="PANTHER" id="PTHR30032">
    <property type="entry name" value="N-ACETYLMURAMOYL-L-ALANINE AMIDASE-RELATED"/>
    <property type="match status" value="1"/>
</dbReference>
<dbReference type="InterPro" id="IPR051922">
    <property type="entry name" value="Bact_Sporulation_Assoc"/>
</dbReference>
<dbReference type="GO" id="GO:0030435">
    <property type="term" value="P:sporulation resulting in formation of a cellular spore"/>
    <property type="evidence" value="ECO:0007669"/>
    <property type="project" value="InterPro"/>
</dbReference>
<keyword evidence="3" id="KW-1185">Reference proteome</keyword>
<dbReference type="InterPro" id="IPR013486">
    <property type="entry name" value="SpoIID/LytB"/>
</dbReference>